<feature type="domain" description="DUF2231" evidence="2">
    <location>
        <begin position="2"/>
        <end position="135"/>
    </location>
</feature>
<dbReference type="EMBL" id="FLTS01000001">
    <property type="protein sequence ID" value="SBV37302.1"/>
    <property type="molecule type" value="Genomic_DNA"/>
</dbReference>
<feature type="transmembrane region" description="Helical" evidence="1">
    <location>
        <begin position="72"/>
        <end position="92"/>
    </location>
</feature>
<evidence type="ECO:0000256" key="1">
    <source>
        <dbReference type="SAM" id="Phobius"/>
    </source>
</evidence>
<feature type="transmembrane region" description="Helical" evidence="1">
    <location>
        <begin position="12"/>
        <end position="31"/>
    </location>
</feature>
<feature type="transmembrane region" description="Helical" evidence="1">
    <location>
        <begin position="37"/>
        <end position="60"/>
    </location>
</feature>
<keyword evidence="1" id="KW-1133">Transmembrane helix</keyword>
<accession>A0A1Y5Q4T3</accession>
<gene>
    <name evidence="3" type="ORF">STPYR_12232</name>
</gene>
<feature type="transmembrane region" description="Helical" evidence="1">
    <location>
        <begin position="112"/>
        <end position="129"/>
    </location>
</feature>
<dbReference type="InterPro" id="IPR019251">
    <property type="entry name" value="DUF2231_TM"/>
</dbReference>
<protein>
    <recommendedName>
        <fullName evidence="2">DUF2231 domain-containing protein</fullName>
    </recommendedName>
</protein>
<evidence type="ECO:0000313" key="3">
    <source>
        <dbReference type="EMBL" id="SBV37302.1"/>
    </source>
</evidence>
<dbReference type="Pfam" id="PF09990">
    <property type="entry name" value="DUF2231"/>
    <property type="match status" value="1"/>
</dbReference>
<keyword evidence="1" id="KW-0472">Membrane</keyword>
<reference evidence="3" key="1">
    <citation type="submission" date="2016-03" db="EMBL/GenBank/DDBJ databases">
        <authorList>
            <person name="Ploux O."/>
        </authorList>
    </citation>
    <scope>NUCLEOTIDE SEQUENCE</scope>
    <source>
        <strain evidence="3">UC10</strain>
    </source>
</reference>
<organism evidence="3">
    <name type="scientific">uncultured Stenotrophomonas sp</name>
    <dbReference type="NCBI Taxonomy" id="165438"/>
    <lineage>
        <taxon>Bacteria</taxon>
        <taxon>Pseudomonadati</taxon>
        <taxon>Pseudomonadota</taxon>
        <taxon>Gammaproteobacteria</taxon>
        <taxon>Lysobacterales</taxon>
        <taxon>Lysobacteraceae</taxon>
        <taxon>Stenotrophomonas</taxon>
        <taxon>environmental samples</taxon>
    </lineage>
</organism>
<name>A0A1Y5Q4T3_9GAMM</name>
<evidence type="ECO:0000259" key="2">
    <source>
        <dbReference type="Pfam" id="PF09990"/>
    </source>
</evidence>
<dbReference type="AlphaFoldDB" id="A0A1Y5Q4T3"/>
<sequence>MRHPLHPALVHFPVACWSLAVVADFAGLWFGEIAWRWSGGLLAAGCVLALAAMLAGMAELPRVPEGAAMGDAWRHMGAMLLAFSLFVVRLLLRLDHLQPLPPDRVSFLLDAGGFLALAVGGWFGGRLVYGHGVGTGRS</sequence>
<proteinExistence type="predicted"/>
<keyword evidence="1" id="KW-0812">Transmembrane</keyword>